<dbReference type="Pfam" id="PF00053">
    <property type="entry name" value="EGF_laminin"/>
    <property type="match status" value="1"/>
</dbReference>
<dbReference type="InterPro" id="IPR008211">
    <property type="entry name" value="Laminin_N"/>
</dbReference>
<keyword evidence="3" id="KW-0812">Transmembrane</keyword>
<proteinExistence type="predicted"/>
<dbReference type="Pfam" id="PF00055">
    <property type="entry name" value="Laminin_N"/>
    <property type="match status" value="1"/>
</dbReference>
<dbReference type="InterPro" id="IPR050440">
    <property type="entry name" value="Laminin/Netrin_ECM"/>
</dbReference>
<reference evidence="5 6" key="1">
    <citation type="submission" date="2024-04" db="EMBL/GenBank/DDBJ databases">
        <authorList>
            <consortium name="Genoscope - CEA"/>
            <person name="William W."/>
        </authorList>
    </citation>
    <scope>NUCLEOTIDE SEQUENCE [LARGE SCALE GENOMIC DNA]</scope>
</reference>
<sequence>MDQLQRFDLQHIFKKWNLLAFVFLMCSHPVALVPVNVALNKKVTAFYTCGVFGREAYTTVTDAYGSVSTRPSRSCVDLRASNQSLAAKPTYPPEAMVDGSVDTWWQSTSRSRTYYYGKDLAVEVTKELEAMIDFDLLQEFLVESIKIQLGDALTPQKASILKSLDGKTFTPWIFAVSNSDWCESFFSSTYKTVPETTTDTICVTYEADDKPPGDGINLGLSQVPDALKEWTRARYVKVKFYDMMFVYPFNSLADSYNHYSVSELTILAECPCNGQQSACNISSTSGMYECVCGGNTRGRFCESCLPLFNQLPFEYGKPCVECNCFGHATVCFYKESVALEKQSLDKQGNRTGGGVCSDCQNNTAGVNCEKCVD</sequence>
<keyword evidence="1" id="KW-1015">Disulfide bond</keyword>
<dbReference type="GO" id="GO:0009888">
    <property type="term" value="P:tissue development"/>
    <property type="evidence" value="ECO:0007669"/>
    <property type="project" value="TreeGrafter"/>
</dbReference>
<dbReference type="SUPFAM" id="SSF49785">
    <property type="entry name" value="Galactose-binding domain-like"/>
    <property type="match status" value="1"/>
</dbReference>
<dbReference type="GO" id="GO:0009887">
    <property type="term" value="P:animal organ morphogenesis"/>
    <property type="evidence" value="ECO:0007669"/>
    <property type="project" value="TreeGrafter"/>
</dbReference>
<dbReference type="AlphaFoldDB" id="A0AAV2H275"/>
<evidence type="ECO:0000256" key="3">
    <source>
        <dbReference type="SAM" id="Phobius"/>
    </source>
</evidence>
<dbReference type="GO" id="GO:0007411">
    <property type="term" value="P:axon guidance"/>
    <property type="evidence" value="ECO:0007669"/>
    <property type="project" value="TreeGrafter"/>
</dbReference>
<dbReference type="GO" id="GO:0005604">
    <property type="term" value="C:basement membrane"/>
    <property type="evidence" value="ECO:0007669"/>
    <property type="project" value="TreeGrafter"/>
</dbReference>
<evidence type="ECO:0000313" key="5">
    <source>
        <dbReference type="EMBL" id="CAL1527730.1"/>
    </source>
</evidence>
<dbReference type="PROSITE" id="PS51117">
    <property type="entry name" value="LAMININ_NTER"/>
    <property type="match status" value="1"/>
</dbReference>
<dbReference type="PROSITE" id="PS01248">
    <property type="entry name" value="EGF_LAM_1"/>
    <property type="match status" value="1"/>
</dbReference>
<dbReference type="Gene3D" id="2.10.25.10">
    <property type="entry name" value="Laminin"/>
    <property type="match status" value="1"/>
</dbReference>
<comment type="caution">
    <text evidence="5">The sequence shown here is derived from an EMBL/GenBank/DDBJ whole genome shotgun (WGS) entry which is preliminary data.</text>
</comment>
<keyword evidence="6" id="KW-1185">Reference proteome</keyword>
<evidence type="ECO:0000256" key="1">
    <source>
        <dbReference type="ARBA" id="ARBA00023157"/>
    </source>
</evidence>
<dbReference type="SMART" id="SM00180">
    <property type="entry name" value="EGF_Lam"/>
    <property type="match status" value="2"/>
</dbReference>
<dbReference type="PANTHER" id="PTHR10574:SF442">
    <property type="entry name" value="LAMININ-LIKE PROTEIN EPI-1"/>
    <property type="match status" value="1"/>
</dbReference>
<keyword evidence="3" id="KW-0472">Membrane</keyword>
<dbReference type="PANTHER" id="PTHR10574">
    <property type="entry name" value="NETRIN/LAMININ-RELATED"/>
    <property type="match status" value="1"/>
</dbReference>
<feature type="transmembrane region" description="Helical" evidence="3">
    <location>
        <begin position="16"/>
        <end position="39"/>
    </location>
</feature>
<evidence type="ECO:0000313" key="6">
    <source>
        <dbReference type="Proteomes" id="UP001497497"/>
    </source>
</evidence>
<evidence type="ECO:0000259" key="4">
    <source>
        <dbReference type="PROSITE" id="PS51117"/>
    </source>
</evidence>
<keyword evidence="2" id="KW-0424">Laminin EGF-like domain</keyword>
<dbReference type="GO" id="GO:0005201">
    <property type="term" value="F:extracellular matrix structural constituent"/>
    <property type="evidence" value="ECO:0007669"/>
    <property type="project" value="TreeGrafter"/>
</dbReference>
<dbReference type="SMART" id="SM00136">
    <property type="entry name" value="LamNT"/>
    <property type="match status" value="1"/>
</dbReference>
<feature type="domain" description="Laminin N-terminal" evidence="4">
    <location>
        <begin position="26"/>
        <end position="269"/>
    </location>
</feature>
<dbReference type="EMBL" id="CAXITT010000021">
    <property type="protein sequence ID" value="CAL1527730.1"/>
    <property type="molecule type" value="Genomic_DNA"/>
</dbReference>
<dbReference type="InterPro" id="IPR002049">
    <property type="entry name" value="LE_dom"/>
</dbReference>
<dbReference type="SUPFAM" id="SSF57196">
    <property type="entry name" value="EGF/Laminin"/>
    <property type="match status" value="2"/>
</dbReference>
<name>A0AAV2H275_LYMST</name>
<organism evidence="5 6">
    <name type="scientific">Lymnaea stagnalis</name>
    <name type="common">Great pond snail</name>
    <name type="synonym">Helix stagnalis</name>
    <dbReference type="NCBI Taxonomy" id="6523"/>
    <lineage>
        <taxon>Eukaryota</taxon>
        <taxon>Metazoa</taxon>
        <taxon>Spiralia</taxon>
        <taxon>Lophotrochozoa</taxon>
        <taxon>Mollusca</taxon>
        <taxon>Gastropoda</taxon>
        <taxon>Heterobranchia</taxon>
        <taxon>Euthyneura</taxon>
        <taxon>Panpulmonata</taxon>
        <taxon>Hygrophila</taxon>
        <taxon>Lymnaeoidea</taxon>
        <taxon>Lymnaeidae</taxon>
        <taxon>Lymnaea</taxon>
    </lineage>
</organism>
<dbReference type="CDD" id="cd00055">
    <property type="entry name" value="EGF_Lam"/>
    <property type="match status" value="1"/>
</dbReference>
<accession>A0AAV2H275</accession>
<evidence type="ECO:0000256" key="2">
    <source>
        <dbReference type="ARBA" id="ARBA00023292"/>
    </source>
</evidence>
<feature type="non-terminal residue" evidence="5">
    <location>
        <position position="373"/>
    </location>
</feature>
<dbReference type="InterPro" id="IPR008979">
    <property type="entry name" value="Galactose-bd-like_sf"/>
</dbReference>
<dbReference type="InterPro" id="IPR000742">
    <property type="entry name" value="EGF"/>
</dbReference>
<keyword evidence="3" id="KW-1133">Transmembrane helix</keyword>
<dbReference type="Gene3D" id="2.60.120.260">
    <property type="entry name" value="Galactose-binding domain-like"/>
    <property type="match status" value="1"/>
</dbReference>
<protein>
    <recommendedName>
        <fullName evidence="4">Laminin N-terminal domain-containing protein</fullName>
    </recommendedName>
</protein>
<dbReference type="PROSITE" id="PS00022">
    <property type="entry name" value="EGF_1"/>
    <property type="match status" value="1"/>
</dbReference>
<dbReference type="Proteomes" id="UP001497497">
    <property type="component" value="Unassembled WGS sequence"/>
</dbReference>
<gene>
    <name evidence="5" type="ORF">GSLYS_00001900001</name>
</gene>